<dbReference type="InterPro" id="IPR014922">
    <property type="entry name" value="YdhG-like"/>
</dbReference>
<feature type="domain" description="YdhG-like" evidence="1">
    <location>
        <begin position="34"/>
        <end position="124"/>
    </location>
</feature>
<evidence type="ECO:0000259" key="1">
    <source>
        <dbReference type="Pfam" id="PF08818"/>
    </source>
</evidence>
<reference evidence="2" key="1">
    <citation type="submission" date="2018-06" db="EMBL/GenBank/DDBJ databases">
        <authorList>
            <person name="Zhirakovskaya E."/>
        </authorList>
    </citation>
    <scope>NUCLEOTIDE SEQUENCE</scope>
</reference>
<dbReference type="SUPFAM" id="SSF159888">
    <property type="entry name" value="YdhG-like"/>
    <property type="match status" value="1"/>
</dbReference>
<evidence type="ECO:0000313" key="2">
    <source>
        <dbReference type="EMBL" id="VAX01109.1"/>
    </source>
</evidence>
<accession>A0A3B1A5T1</accession>
<proteinExistence type="predicted"/>
<dbReference type="AlphaFoldDB" id="A0A3B1A5T1"/>
<name>A0A3B1A5T1_9ZZZZ</name>
<sequence length="138" mass="16168">MKEFKNILVKSKFDSYPAKVKKKLILIRQHIFEIATQDDNIGEIQETLKWDQPSYITCSPKSGTSIRLGYIEPSKYAIYVHCQTTLIAEFKEMYPDNIYDGNRAIIFNTADKLPLEIIKHFIFLALSYHHRKIQNSRV</sequence>
<gene>
    <name evidence="2" type="ORF">MNBD_GAMMA22-2549</name>
</gene>
<organism evidence="2">
    <name type="scientific">hydrothermal vent metagenome</name>
    <dbReference type="NCBI Taxonomy" id="652676"/>
    <lineage>
        <taxon>unclassified sequences</taxon>
        <taxon>metagenomes</taxon>
        <taxon>ecological metagenomes</taxon>
    </lineage>
</organism>
<dbReference type="Pfam" id="PF08818">
    <property type="entry name" value="DUF1801"/>
    <property type="match status" value="1"/>
</dbReference>
<protein>
    <recommendedName>
        <fullName evidence="1">YdhG-like domain-containing protein</fullName>
    </recommendedName>
</protein>
<dbReference type="EMBL" id="UOFS01000047">
    <property type="protein sequence ID" value="VAX01109.1"/>
    <property type="molecule type" value="Genomic_DNA"/>
</dbReference>